<evidence type="ECO:0000259" key="12">
    <source>
        <dbReference type="Pfam" id="PF01557"/>
    </source>
</evidence>
<feature type="domain" description="Fumarylacetoacetase-like C-terminal" evidence="12">
    <location>
        <begin position="74"/>
        <end position="281"/>
    </location>
</feature>
<dbReference type="Pfam" id="PF01557">
    <property type="entry name" value="FAA_hydrolase"/>
    <property type="match status" value="1"/>
</dbReference>
<dbReference type="GO" id="GO:0004038">
    <property type="term" value="F:allantoinase activity"/>
    <property type="evidence" value="ECO:0007669"/>
    <property type="project" value="UniProtKB-EC"/>
</dbReference>
<keyword evidence="10" id="KW-0378">Hydrolase</keyword>
<evidence type="ECO:0000259" key="13">
    <source>
        <dbReference type="Pfam" id="PF01979"/>
    </source>
</evidence>
<dbReference type="GO" id="GO:0008270">
    <property type="term" value="F:zinc ion binding"/>
    <property type="evidence" value="ECO:0007669"/>
    <property type="project" value="InterPro"/>
</dbReference>
<dbReference type="FunFam" id="3.20.20.140:FF:000032">
    <property type="entry name" value="Allantoinase Dal1"/>
    <property type="match status" value="1"/>
</dbReference>
<keyword evidence="15" id="KW-1185">Reference proteome</keyword>
<dbReference type="GO" id="GO:0005737">
    <property type="term" value="C:cytoplasm"/>
    <property type="evidence" value="ECO:0007669"/>
    <property type="project" value="TreeGrafter"/>
</dbReference>
<reference evidence="14 15" key="1">
    <citation type="submission" date="2020-08" db="EMBL/GenBank/DDBJ databases">
        <title>Genomic Encyclopedia of Type Strains, Phase III (KMG-III): the genomes of soil and plant-associated and newly described type strains.</title>
        <authorList>
            <person name="Whitman W."/>
        </authorList>
    </citation>
    <scope>NUCLEOTIDE SEQUENCE [LARGE SCALE GENOMIC DNA]</scope>
    <source>
        <strain evidence="14 15">CECT 3302</strain>
    </source>
</reference>
<protein>
    <recommendedName>
        <fullName evidence="7">allantoinase</fullName>
        <ecNumber evidence="7">3.5.2.5</ecNumber>
    </recommendedName>
</protein>
<comment type="caution">
    <text evidence="14">The sequence shown here is derived from an EMBL/GenBank/DDBJ whole genome shotgun (WGS) entry which is preliminary data.</text>
</comment>
<dbReference type="Gene3D" id="3.20.20.140">
    <property type="entry name" value="Metal-dependent hydrolases"/>
    <property type="match status" value="1"/>
</dbReference>
<dbReference type="GO" id="GO:0050897">
    <property type="term" value="F:cobalt ion binding"/>
    <property type="evidence" value="ECO:0007669"/>
    <property type="project" value="InterPro"/>
</dbReference>
<evidence type="ECO:0000256" key="7">
    <source>
        <dbReference type="ARBA" id="ARBA00012863"/>
    </source>
</evidence>
<evidence type="ECO:0000256" key="5">
    <source>
        <dbReference type="ARBA" id="ARBA00010368"/>
    </source>
</evidence>
<dbReference type="Proteomes" id="UP000577707">
    <property type="component" value="Unassembled WGS sequence"/>
</dbReference>
<dbReference type="SUPFAM" id="SSF51338">
    <property type="entry name" value="Composite domain of metallo-dependent hydrolases"/>
    <property type="match status" value="1"/>
</dbReference>
<dbReference type="Pfam" id="PF01979">
    <property type="entry name" value="Amidohydro_1"/>
    <property type="match status" value="1"/>
</dbReference>
<comment type="similarity">
    <text evidence="4">Belongs to the metallo-dependent hydrolases superfamily. DHOase family. Class I DHOase subfamily.</text>
</comment>
<proteinExistence type="inferred from homology"/>
<evidence type="ECO:0000256" key="1">
    <source>
        <dbReference type="ARBA" id="ARBA00001947"/>
    </source>
</evidence>
<dbReference type="PANTHER" id="PTHR43668:SF2">
    <property type="entry name" value="ALLANTOINASE"/>
    <property type="match status" value="1"/>
</dbReference>
<dbReference type="SUPFAM" id="SSF56529">
    <property type="entry name" value="FAH"/>
    <property type="match status" value="1"/>
</dbReference>
<evidence type="ECO:0000256" key="9">
    <source>
        <dbReference type="ARBA" id="ARBA00022723"/>
    </source>
</evidence>
<evidence type="ECO:0000313" key="15">
    <source>
        <dbReference type="Proteomes" id="UP000577707"/>
    </source>
</evidence>
<dbReference type="SUPFAM" id="SSF51556">
    <property type="entry name" value="Metallo-dependent hydrolases"/>
    <property type="match status" value="1"/>
</dbReference>
<evidence type="ECO:0000256" key="4">
    <source>
        <dbReference type="ARBA" id="ARBA00010286"/>
    </source>
</evidence>
<keyword evidence="11" id="KW-0862">Zinc</keyword>
<feature type="domain" description="Amidohydrolase-related" evidence="13">
    <location>
        <begin position="359"/>
        <end position="737"/>
    </location>
</feature>
<dbReference type="GO" id="GO:0006145">
    <property type="term" value="P:purine nucleobase catabolic process"/>
    <property type="evidence" value="ECO:0007669"/>
    <property type="project" value="TreeGrafter"/>
</dbReference>
<dbReference type="PANTHER" id="PTHR43668">
    <property type="entry name" value="ALLANTOINASE"/>
    <property type="match status" value="1"/>
</dbReference>
<evidence type="ECO:0000313" key="14">
    <source>
        <dbReference type="EMBL" id="MBB3088356.1"/>
    </source>
</evidence>
<evidence type="ECO:0000256" key="6">
    <source>
        <dbReference type="ARBA" id="ARBA00011881"/>
    </source>
</evidence>
<dbReference type="GO" id="GO:0000256">
    <property type="term" value="P:allantoin catabolic process"/>
    <property type="evidence" value="ECO:0007669"/>
    <property type="project" value="InterPro"/>
</dbReference>
<evidence type="ECO:0000256" key="8">
    <source>
        <dbReference type="ARBA" id="ARBA00022631"/>
    </source>
</evidence>
<dbReference type="InterPro" id="IPR036663">
    <property type="entry name" value="Fumarylacetoacetase_C_sf"/>
</dbReference>
<gene>
    <name evidence="14" type="ORF">FHS12_001289</name>
</gene>
<accession>A0A7W5A2K4</accession>
<comment type="subunit">
    <text evidence="6">Homotetramer.</text>
</comment>
<dbReference type="InterPro" id="IPR011234">
    <property type="entry name" value="Fumarylacetoacetase-like_C"/>
</dbReference>
<dbReference type="InterPro" id="IPR050138">
    <property type="entry name" value="DHOase/Allantoinase_Hydrolase"/>
</dbReference>
<name>A0A7W5A2K4_9ACTN</name>
<comment type="function">
    <text evidence="2">Catalyzes the reversible cyclization of carbamoyl aspartate to dihydroorotate.</text>
</comment>
<dbReference type="InterPro" id="IPR011059">
    <property type="entry name" value="Metal-dep_hydrolase_composite"/>
</dbReference>
<dbReference type="RefSeq" id="WP_229788947.1">
    <property type="nucleotide sequence ID" value="NZ_BMQT01000013.1"/>
</dbReference>
<comment type="cofactor">
    <cofactor evidence="1">
        <name>Zn(2+)</name>
        <dbReference type="ChEBI" id="CHEBI:29105"/>
    </cofactor>
</comment>
<dbReference type="Gene3D" id="3.90.850.10">
    <property type="entry name" value="Fumarylacetoacetase-like, C-terminal domain"/>
    <property type="match status" value="1"/>
</dbReference>
<dbReference type="AlphaFoldDB" id="A0A7W5A2K4"/>
<keyword evidence="8" id="KW-0659">Purine metabolism</keyword>
<evidence type="ECO:0000256" key="10">
    <source>
        <dbReference type="ARBA" id="ARBA00022801"/>
    </source>
</evidence>
<dbReference type="InterPro" id="IPR006680">
    <property type="entry name" value="Amidohydro-rel"/>
</dbReference>
<dbReference type="InterPro" id="IPR017593">
    <property type="entry name" value="Allantoinase"/>
</dbReference>
<evidence type="ECO:0000256" key="3">
    <source>
        <dbReference type="ARBA" id="ARBA00004968"/>
    </source>
</evidence>
<evidence type="ECO:0000256" key="2">
    <source>
        <dbReference type="ARBA" id="ARBA00002368"/>
    </source>
</evidence>
<evidence type="ECO:0000256" key="11">
    <source>
        <dbReference type="ARBA" id="ARBA00022833"/>
    </source>
</evidence>
<dbReference type="EMBL" id="JACHXG010000002">
    <property type="protein sequence ID" value="MBB3088356.1"/>
    <property type="molecule type" value="Genomic_DNA"/>
</dbReference>
<keyword evidence="9" id="KW-0479">Metal-binding</keyword>
<dbReference type="EC" id="3.5.2.5" evidence="7"/>
<dbReference type="InterPro" id="IPR032466">
    <property type="entry name" value="Metal_Hydrolase"/>
</dbReference>
<comment type="pathway">
    <text evidence="3">Nitrogen metabolism; (S)-allantoin degradation; allantoate from (S)-allantoin: step 1/1.</text>
</comment>
<sequence length="758" mass="79995">MRLLSVGPPGQERPAALDDQDVLRDLSAAVPRIDGDLLGDPVRLRLIHDLVASGRLPAVAEGTRIGPPVARPGKVVGVGLNYEDHAEEAGVAIPDEPVVFLKPSTSIVGPYDAIELPPGSTTTDYEVELGVVLGRRLSRCADPQQALAAVGGYLTADDVSERARIAAGPTWAKGKCADTFTPIGPWLVTADAVDDPQALGLELWVDGERRQAGSTARMAQSVGEILAFLSTLMTLESGDLVLTGTPGGVAALRPEPRPFLREGHVVEAEVTGLGRQRTRVVAVEERAVEEASGRRGGQSKRGEGVSRQIDLVIRASRMVTPDGETTGSVGVRDGEIVAVDTTGAGLTAARVVELADDEVLMPGVVDAHVHVNDPGRTEWEGFASATRAAAAGGVTTIVDMPLNSIPPTCDLPALDLKRRVALGGAAASQAFVDIGFWGGAIPGNVPELRTLHEAGVSGFKCFLLHSGVDEFPPLDADQLELAMREIASFDGLLIVHAEDAHAIEHAPVAVGGAYAGFLHSRPRDAENLAVAGVVEVARKTGCRVHILHVSSADVLATIDAARRDGIPITAETCPHYLTFAAEEIPDGATQFKCCPPIREAANRELLWVGLREGVIDMVVTDHSPSTPDLKALDTGDFGVAWGGISSLQLGLSAVWTEARSRGFTLTDVARWMSEAPARHAGLSRKGRIAVGNDADFCVLAPDDTYVVDAAKLHHKNAVTPYHGRTLAGVVRETWLRGEKIDIEAAPQGRLLTREGARP</sequence>
<comment type="similarity">
    <text evidence="5">Belongs to the metallo-dependent hydrolases superfamily. Allantoinase family.</text>
</comment>
<dbReference type="PROSITE" id="PS00482">
    <property type="entry name" value="DIHYDROOROTASE_1"/>
    <property type="match status" value="1"/>
</dbReference>
<dbReference type="NCBIfam" id="TIGR03178">
    <property type="entry name" value="allantoinase"/>
    <property type="match status" value="1"/>
</dbReference>
<organism evidence="14 15">
    <name type="scientific">Nocardioides albus</name>
    <dbReference type="NCBI Taxonomy" id="1841"/>
    <lineage>
        <taxon>Bacteria</taxon>
        <taxon>Bacillati</taxon>
        <taxon>Actinomycetota</taxon>
        <taxon>Actinomycetes</taxon>
        <taxon>Propionibacteriales</taxon>
        <taxon>Nocardioidaceae</taxon>
        <taxon>Nocardioides</taxon>
    </lineage>
</organism>
<dbReference type="InterPro" id="IPR002195">
    <property type="entry name" value="Dihydroorotase_CS"/>
</dbReference>